<evidence type="ECO:0000256" key="1">
    <source>
        <dbReference type="SAM" id="MobiDB-lite"/>
    </source>
</evidence>
<name>A0AAV9R4X9_9TELE</name>
<feature type="compositionally biased region" description="Polar residues" evidence="1">
    <location>
        <begin position="11"/>
        <end position="22"/>
    </location>
</feature>
<feature type="region of interest" description="Disordered" evidence="1">
    <location>
        <begin position="1"/>
        <end position="242"/>
    </location>
</feature>
<dbReference type="EMBL" id="JAHHUM010002475">
    <property type="protein sequence ID" value="KAK5603407.1"/>
    <property type="molecule type" value="Genomic_DNA"/>
</dbReference>
<feature type="compositionally biased region" description="Basic and acidic residues" evidence="1">
    <location>
        <begin position="149"/>
        <end position="165"/>
    </location>
</feature>
<feature type="compositionally biased region" description="Basic residues" evidence="1">
    <location>
        <begin position="94"/>
        <end position="103"/>
    </location>
</feature>
<feature type="compositionally biased region" description="Polar residues" evidence="1">
    <location>
        <begin position="46"/>
        <end position="55"/>
    </location>
</feature>
<organism evidence="2 3">
    <name type="scientific">Crenichthys baileyi</name>
    <name type="common">White River springfish</name>
    <dbReference type="NCBI Taxonomy" id="28760"/>
    <lineage>
        <taxon>Eukaryota</taxon>
        <taxon>Metazoa</taxon>
        <taxon>Chordata</taxon>
        <taxon>Craniata</taxon>
        <taxon>Vertebrata</taxon>
        <taxon>Euteleostomi</taxon>
        <taxon>Actinopterygii</taxon>
        <taxon>Neopterygii</taxon>
        <taxon>Teleostei</taxon>
        <taxon>Neoteleostei</taxon>
        <taxon>Acanthomorphata</taxon>
        <taxon>Ovalentaria</taxon>
        <taxon>Atherinomorphae</taxon>
        <taxon>Cyprinodontiformes</taxon>
        <taxon>Goodeidae</taxon>
        <taxon>Crenichthys</taxon>
    </lineage>
</organism>
<gene>
    <name evidence="2" type="ORF">CRENBAI_008228</name>
</gene>
<evidence type="ECO:0000313" key="2">
    <source>
        <dbReference type="EMBL" id="KAK5603407.1"/>
    </source>
</evidence>
<keyword evidence="3" id="KW-1185">Reference proteome</keyword>
<proteinExistence type="predicted"/>
<evidence type="ECO:0000313" key="3">
    <source>
        <dbReference type="Proteomes" id="UP001311232"/>
    </source>
</evidence>
<accession>A0AAV9R4X9</accession>
<protein>
    <submittedName>
        <fullName evidence="2">Uncharacterized protein</fullName>
    </submittedName>
</protein>
<dbReference type="AlphaFoldDB" id="A0AAV9R4X9"/>
<dbReference type="Proteomes" id="UP001311232">
    <property type="component" value="Unassembled WGS sequence"/>
</dbReference>
<reference evidence="2 3" key="1">
    <citation type="submission" date="2021-06" db="EMBL/GenBank/DDBJ databases">
        <authorList>
            <person name="Palmer J.M."/>
        </authorList>
    </citation>
    <scope>NUCLEOTIDE SEQUENCE [LARGE SCALE GENOMIC DNA]</scope>
    <source>
        <strain evidence="2 3">MEX-2019</strain>
        <tissue evidence="2">Muscle</tissue>
    </source>
</reference>
<comment type="caution">
    <text evidence="2">The sequence shown here is derived from an EMBL/GenBank/DDBJ whole genome shotgun (WGS) entry which is preliminary data.</text>
</comment>
<sequence>MDHPAHYHAQGKTQTALASQKGATADAARRPPPIIDADHQHPVRGQSPTQAQSPSDARPAAPTPGGQSRHAQDPPPPTPQARNTAEDRMQQRAPRAKAAHKTHTGTSAPPPAPQNKAPRESARPMKRRSAASRFQEHARHPYPCCQKQPRKEAHPEAHKGKESPRTKSKPSGSQDRSSRDQPRARPRHLNHATPSKPPSPDRKGPASVTGKRQGTMNRDHPGPNNGDTPFQANHPFPPQKET</sequence>